<keyword evidence="2" id="KW-1185">Reference proteome</keyword>
<proteinExistence type="predicted"/>
<gene>
    <name evidence="1" type="ORF">TIFTF001_029049</name>
</gene>
<dbReference type="Proteomes" id="UP001187192">
    <property type="component" value="Unassembled WGS sequence"/>
</dbReference>
<dbReference type="AlphaFoldDB" id="A0AA88J2C0"/>
<organism evidence="1 2">
    <name type="scientific">Ficus carica</name>
    <name type="common">Common fig</name>
    <dbReference type="NCBI Taxonomy" id="3494"/>
    <lineage>
        <taxon>Eukaryota</taxon>
        <taxon>Viridiplantae</taxon>
        <taxon>Streptophyta</taxon>
        <taxon>Embryophyta</taxon>
        <taxon>Tracheophyta</taxon>
        <taxon>Spermatophyta</taxon>
        <taxon>Magnoliopsida</taxon>
        <taxon>eudicotyledons</taxon>
        <taxon>Gunneridae</taxon>
        <taxon>Pentapetalae</taxon>
        <taxon>rosids</taxon>
        <taxon>fabids</taxon>
        <taxon>Rosales</taxon>
        <taxon>Moraceae</taxon>
        <taxon>Ficeae</taxon>
        <taxon>Ficus</taxon>
    </lineage>
</organism>
<evidence type="ECO:0000313" key="1">
    <source>
        <dbReference type="EMBL" id="GMN59947.1"/>
    </source>
</evidence>
<name>A0AA88J2C0_FICCA</name>
<accession>A0AA88J2C0</accession>
<sequence>MNGMGNRMLVIGLGGITNEGDYEVVGWWGGLRGRRWGRRLGVCRRQR</sequence>
<reference evidence="1" key="1">
    <citation type="submission" date="2023-07" db="EMBL/GenBank/DDBJ databases">
        <title>draft genome sequence of fig (Ficus carica).</title>
        <authorList>
            <person name="Takahashi T."/>
            <person name="Nishimura K."/>
        </authorList>
    </citation>
    <scope>NUCLEOTIDE SEQUENCE</scope>
</reference>
<protein>
    <submittedName>
        <fullName evidence="1">Uncharacterized protein</fullName>
    </submittedName>
</protein>
<comment type="caution">
    <text evidence="1">The sequence shown here is derived from an EMBL/GenBank/DDBJ whole genome shotgun (WGS) entry which is preliminary data.</text>
</comment>
<evidence type="ECO:0000313" key="2">
    <source>
        <dbReference type="Proteomes" id="UP001187192"/>
    </source>
</evidence>
<dbReference type="EMBL" id="BTGU01000093">
    <property type="protein sequence ID" value="GMN59947.1"/>
    <property type="molecule type" value="Genomic_DNA"/>
</dbReference>